<dbReference type="Pfam" id="PF10502">
    <property type="entry name" value="Peptidase_S26"/>
    <property type="match status" value="1"/>
</dbReference>
<dbReference type="InterPro" id="IPR019533">
    <property type="entry name" value="Peptidase_S26"/>
</dbReference>
<organism evidence="7 8">
    <name type="scientific">Tulasnella calospora MUT 4182</name>
    <dbReference type="NCBI Taxonomy" id="1051891"/>
    <lineage>
        <taxon>Eukaryota</taxon>
        <taxon>Fungi</taxon>
        <taxon>Dikarya</taxon>
        <taxon>Basidiomycota</taxon>
        <taxon>Agaricomycotina</taxon>
        <taxon>Agaricomycetes</taxon>
        <taxon>Cantharellales</taxon>
        <taxon>Tulasnellaceae</taxon>
        <taxon>Tulasnella</taxon>
    </lineage>
</organism>
<evidence type="ECO:0000256" key="3">
    <source>
        <dbReference type="ARBA" id="ARBA00022801"/>
    </source>
</evidence>
<dbReference type="GO" id="GO:0042720">
    <property type="term" value="C:mitochondrial inner membrane peptidase complex"/>
    <property type="evidence" value="ECO:0007669"/>
    <property type="project" value="TreeGrafter"/>
</dbReference>
<dbReference type="OrthoDB" id="308440at2759"/>
<dbReference type="CDD" id="cd06530">
    <property type="entry name" value="S26_SPase_I"/>
    <property type="match status" value="1"/>
</dbReference>
<sequence>MPGDTISVDPLGGPGAPRVVIPAGHIWVQGDNPDHSLDSRAYGPVPMGLVKSRVVARLYPSPAILSNS</sequence>
<reference evidence="7 8" key="1">
    <citation type="submission" date="2014-04" db="EMBL/GenBank/DDBJ databases">
        <authorList>
            <consortium name="DOE Joint Genome Institute"/>
            <person name="Kuo A."/>
            <person name="Girlanda M."/>
            <person name="Perotto S."/>
            <person name="Kohler A."/>
            <person name="Nagy L.G."/>
            <person name="Floudas D."/>
            <person name="Copeland A."/>
            <person name="Barry K.W."/>
            <person name="Cichocki N."/>
            <person name="Veneault-Fourrey C."/>
            <person name="LaButti K."/>
            <person name="Lindquist E.A."/>
            <person name="Lipzen A."/>
            <person name="Lundell T."/>
            <person name="Morin E."/>
            <person name="Murat C."/>
            <person name="Sun H."/>
            <person name="Tunlid A."/>
            <person name="Henrissat B."/>
            <person name="Grigoriev I.V."/>
            <person name="Hibbett D.S."/>
            <person name="Martin F."/>
            <person name="Nordberg H.P."/>
            <person name="Cantor M.N."/>
            <person name="Hua S.X."/>
        </authorList>
    </citation>
    <scope>NUCLEOTIDE SEQUENCE [LARGE SCALE GENOMIC DNA]</scope>
    <source>
        <strain evidence="7 8">MUT 4182</strain>
    </source>
</reference>
<evidence type="ECO:0000256" key="1">
    <source>
        <dbReference type="ARBA" id="ARBA00004273"/>
    </source>
</evidence>
<evidence type="ECO:0000313" key="7">
    <source>
        <dbReference type="EMBL" id="KIO16310.1"/>
    </source>
</evidence>
<dbReference type="Proteomes" id="UP000054248">
    <property type="component" value="Unassembled WGS sequence"/>
</dbReference>
<evidence type="ECO:0000313" key="8">
    <source>
        <dbReference type="Proteomes" id="UP000054248"/>
    </source>
</evidence>
<dbReference type="STRING" id="1051891.A0A0C3PPA6"/>
<dbReference type="SUPFAM" id="SSF51306">
    <property type="entry name" value="LexA/Signal peptidase"/>
    <property type="match status" value="1"/>
</dbReference>
<keyword evidence="3" id="KW-0378">Hydrolase</keyword>
<evidence type="ECO:0000256" key="5">
    <source>
        <dbReference type="ARBA" id="ARBA00023136"/>
    </source>
</evidence>
<dbReference type="InterPro" id="IPR036286">
    <property type="entry name" value="LexA/Signal_pep-like_sf"/>
</dbReference>
<dbReference type="GO" id="GO:0006465">
    <property type="term" value="P:signal peptide processing"/>
    <property type="evidence" value="ECO:0007669"/>
    <property type="project" value="InterPro"/>
</dbReference>
<evidence type="ECO:0000256" key="2">
    <source>
        <dbReference type="ARBA" id="ARBA00022792"/>
    </source>
</evidence>
<dbReference type="PANTHER" id="PTHR12383">
    <property type="entry name" value="PROTEASE FAMILY S26 MITOCHONDRIAL INNER MEMBRANE PROTEASE-RELATED"/>
    <property type="match status" value="1"/>
</dbReference>
<gene>
    <name evidence="7" type="ORF">M407DRAFT_190447</name>
</gene>
<dbReference type="InterPro" id="IPR052064">
    <property type="entry name" value="Mito_IMP1_subunit"/>
</dbReference>
<dbReference type="EMBL" id="KN823601">
    <property type="protein sequence ID" value="KIO16310.1"/>
    <property type="molecule type" value="Genomic_DNA"/>
</dbReference>
<feature type="domain" description="Peptidase S26" evidence="6">
    <location>
        <begin position="20"/>
        <end position="58"/>
    </location>
</feature>
<keyword evidence="8" id="KW-1185">Reference proteome</keyword>
<dbReference type="Gene3D" id="2.10.109.10">
    <property type="entry name" value="Umud Fragment, subunit A"/>
    <property type="match status" value="1"/>
</dbReference>
<evidence type="ECO:0000256" key="4">
    <source>
        <dbReference type="ARBA" id="ARBA00023128"/>
    </source>
</evidence>
<evidence type="ECO:0000259" key="6">
    <source>
        <dbReference type="Pfam" id="PF10502"/>
    </source>
</evidence>
<dbReference type="AlphaFoldDB" id="A0A0C3PPA6"/>
<comment type="subcellular location">
    <subcellularLocation>
        <location evidence="1">Mitochondrion inner membrane</location>
    </subcellularLocation>
</comment>
<dbReference type="GO" id="GO:0004252">
    <property type="term" value="F:serine-type endopeptidase activity"/>
    <property type="evidence" value="ECO:0007669"/>
    <property type="project" value="InterPro"/>
</dbReference>
<keyword evidence="4" id="KW-0496">Mitochondrion</keyword>
<proteinExistence type="predicted"/>
<protein>
    <recommendedName>
        <fullName evidence="6">Peptidase S26 domain-containing protein</fullName>
    </recommendedName>
</protein>
<accession>A0A0C3PPA6</accession>
<keyword evidence="2" id="KW-0999">Mitochondrion inner membrane</keyword>
<dbReference type="PANTHER" id="PTHR12383:SF16">
    <property type="entry name" value="MITOCHONDRIAL INNER MEMBRANE PROTEASE SUBUNIT 1"/>
    <property type="match status" value="1"/>
</dbReference>
<keyword evidence="5" id="KW-0472">Membrane</keyword>
<dbReference type="HOGENOM" id="CLU_2709944_0_0_1"/>
<name>A0A0C3PPA6_9AGAM</name>
<dbReference type="GO" id="GO:0006627">
    <property type="term" value="P:protein processing involved in protein targeting to mitochondrion"/>
    <property type="evidence" value="ECO:0007669"/>
    <property type="project" value="TreeGrafter"/>
</dbReference>
<reference evidence="8" key="2">
    <citation type="submission" date="2015-01" db="EMBL/GenBank/DDBJ databases">
        <title>Evolutionary Origins and Diversification of the Mycorrhizal Mutualists.</title>
        <authorList>
            <consortium name="DOE Joint Genome Institute"/>
            <consortium name="Mycorrhizal Genomics Consortium"/>
            <person name="Kohler A."/>
            <person name="Kuo A."/>
            <person name="Nagy L.G."/>
            <person name="Floudas D."/>
            <person name="Copeland A."/>
            <person name="Barry K.W."/>
            <person name="Cichocki N."/>
            <person name="Veneault-Fourrey C."/>
            <person name="LaButti K."/>
            <person name="Lindquist E.A."/>
            <person name="Lipzen A."/>
            <person name="Lundell T."/>
            <person name="Morin E."/>
            <person name="Murat C."/>
            <person name="Riley R."/>
            <person name="Ohm R."/>
            <person name="Sun H."/>
            <person name="Tunlid A."/>
            <person name="Henrissat B."/>
            <person name="Grigoriev I.V."/>
            <person name="Hibbett D.S."/>
            <person name="Martin F."/>
        </authorList>
    </citation>
    <scope>NUCLEOTIDE SEQUENCE [LARGE SCALE GENOMIC DNA]</scope>
    <source>
        <strain evidence="8">MUT 4182</strain>
    </source>
</reference>